<evidence type="ECO:0000313" key="1">
    <source>
        <dbReference type="EMBL" id="GFC89162.1"/>
    </source>
</evidence>
<feature type="non-terminal residue" evidence="1">
    <location>
        <position position="1"/>
    </location>
</feature>
<accession>A0A699RX17</accession>
<reference evidence="1" key="1">
    <citation type="journal article" date="2019" name="Sci. Rep.">
        <title>Draft genome of Tanacetum cinerariifolium, the natural source of mosquito coil.</title>
        <authorList>
            <person name="Yamashiro T."/>
            <person name="Shiraishi A."/>
            <person name="Satake H."/>
            <person name="Nakayama K."/>
        </authorList>
    </citation>
    <scope>NUCLEOTIDE SEQUENCE</scope>
</reference>
<name>A0A699RX17_TANCI</name>
<organism evidence="1">
    <name type="scientific">Tanacetum cinerariifolium</name>
    <name type="common">Dalmatian daisy</name>
    <name type="synonym">Chrysanthemum cinerariifolium</name>
    <dbReference type="NCBI Taxonomy" id="118510"/>
    <lineage>
        <taxon>Eukaryota</taxon>
        <taxon>Viridiplantae</taxon>
        <taxon>Streptophyta</taxon>
        <taxon>Embryophyta</taxon>
        <taxon>Tracheophyta</taxon>
        <taxon>Spermatophyta</taxon>
        <taxon>Magnoliopsida</taxon>
        <taxon>eudicotyledons</taxon>
        <taxon>Gunneridae</taxon>
        <taxon>Pentapetalae</taxon>
        <taxon>asterids</taxon>
        <taxon>campanulids</taxon>
        <taxon>Asterales</taxon>
        <taxon>Asteraceae</taxon>
        <taxon>Asteroideae</taxon>
        <taxon>Anthemideae</taxon>
        <taxon>Anthemidinae</taxon>
        <taxon>Tanacetum</taxon>
    </lineage>
</organism>
<gene>
    <name evidence="1" type="ORF">Tci_861132</name>
</gene>
<sequence>HHSVPQLGLHGGYRLIGDAAGHDVAKIAEVGIYVESQAVERDPAAAPHPHCADFAGIGGAFFPVEPHAGKARDAAGPQPVFGQGLDDGFLQRPQALLQLPGRQVGHQPKALHAQLVGAGRSQSREHGAHGRAGGYHAGRINFHSVGVVRVEKEQRQLLPQRYFAP</sequence>
<dbReference type="EMBL" id="BKCJ011119398">
    <property type="protein sequence ID" value="GFC89162.1"/>
    <property type="molecule type" value="Genomic_DNA"/>
</dbReference>
<proteinExistence type="predicted"/>
<dbReference type="AlphaFoldDB" id="A0A699RX17"/>
<comment type="caution">
    <text evidence="1">The sequence shown here is derived from an EMBL/GenBank/DDBJ whole genome shotgun (WGS) entry which is preliminary data.</text>
</comment>
<protein>
    <submittedName>
        <fullName evidence="1">Uncharacterized protein</fullName>
    </submittedName>
</protein>